<evidence type="ECO:0000256" key="2">
    <source>
        <dbReference type="ARBA" id="ARBA00007935"/>
    </source>
</evidence>
<keyword evidence="7 11" id="KW-0472">Membrane</keyword>
<feature type="transmembrane region" description="Helical" evidence="11">
    <location>
        <begin position="252"/>
        <end position="280"/>
    </location>
</feature>
<dbReference type="GeneID" id="79949260"/>
<dbReference type="CDD" id="cd06550">
    <property type="entry name" value="TM_ABC_iron-siderophores_like"/>
    <property type="match status" value="1"/>
</dbReference>
<dbReference type="InterPro" id="IPR000522">
    <property type="entry name" value="ABC_transptr_permease_BtuC"/>
</dbReference>
<dbReference type="Gene3D" id="1.10.3470.10">
    <property type="entry name" value="ABC transporter involved in vitamin B12 uptake, BtuC"/>
    <property type="match status" value="1"/>
</dbReference>
<dbReference type="RefSeq" id="WP_278100144.1">
    <property type="nucleotide sequence ID" value="NZ_CP091092.1"/>
</dbReference>
<proteinExistence type="inferred from homology"/>
<gene>
    <name evidence="12" type="ORF">L1994_02655</name>
</gene>
<keyword evidence="4" id="KW-1003">Cell membrane</keyword>
<evidence type="ECO:0000256" key="9">
    <source>
        <dbReference type="ARBA" id="ARBA00064420"/>
    </source>
</evidence>
<evidence type="ECO:0000256" key="6">
    <source>
        <dbReference type="ARBA" id="ARBA00022989"/>
    </source>
</evidence>
<dbReference type="PANTHER" id="PTHR30472:SF25">
    <property type="entry name" value="ABC TRANSPORTER PERMEASE PROTEIN MJ0876-RELATED"/>
    <property type="match status" value="1"/>
</dbReference>
<evidence type="ECO:0000256" key="11">
    <source>
        <dbReference type="SAM" id="Phobius"/>
    </source>
</evidence>
<feature type="transmembrane region" description="Helical" evidence="11">
    <location>
        <begin position="207"/>
        <end position="225"/>
    </location>
</feature>
<feature type="transmembrane region" description="Helical" evidence="11">
    <location>
        <begin position="130"/>
        <end position="151"/>
    </location>
</feature>
<evidence type="ECO:0000313" key="12">
    <source>
        <dbReference type="EMBL" id="WFN37305.1"/>
    </source>
</evidence>
<keyword evidence="3" id="KW-0813">Transport</keyword>
<dbReference type="Pfam" id="PF01032">
    <property type="entry name" value="FecCD"/>
    <property type="match status" value="1"/>
</dbReference>
<dbReference type="GO" id="GO:0005886">
    <property type="term" value="C:plasma membrane"/>
    <property type="evidence" value="ECO:0007669"/>
    <property type="project" value="UniProtKB-SubCell"/>
</dbReference>
<evidence type="ECO:0000256" key="7">
    <source>
        <dbReference type="ARBA" id="ARBA00023136"/>
    </source>
</evidence>
<feature type="transmembrane region" description="Helical" evidence="11">
    <location>
        <begin position="7"/>
        <end position="28"/>
    </location>
</feature>
<dbReference type="EMBL" id="CP091092">
    <property type="protein sequence ID" value="WFN37305.1"/>
    <property type="molecule type" value="Genomic_DNA"/>
</dbReference>
<feature type="transmembrane region" description="Helical" evidence="11">
    <location>
        <begin position="75"/>
        <end position="92"/>
    </location>
</feature>
<feature type="transmembrane region" description="Helical" evidence="11">
    <location>
        <begin position="321"/>
        <end position="339"/>
    </location>
</feature>
<evidence type="ECO:0000256" key="4">
    <source>
        <dbReference type="ARBA" id="ARBA00022475"/>
    </source>
</evidence>
<dbReference type="GO" id="GO:0022857">
    <property type="term" value="F:transmembrane transporter activity"/>
    <property type="evidence" value="ECO:0007669"/>
    <property type="project" value="InterPro"/>
</dbReference>
<evidence type="ECO:0000256" key="8">
    <source>
        <dbReference type="ARBA" id="ARBA00053891"/>
    </source>
</evidence>
<feature type="transmembrane region" description="Helical" evidence="11">
    <location>
        <begin position="292"/>
        <end position="312"/>
    </location>
</feature>
<keyword evidence="13" id="KW-1185">Reference proteome</keyword>
<evidence type="ECO:0000256" key="3">
    <source>
        <dbReference type="ARBA" id="ARBA00022448"/>
    </source>
</evidence>
<keyword evidence="5 11" id="KW-0812">Transmembrane</keyword>
<evidence type="ECO:0000313" key="13">
    <source>
        <dbReference type="Proteomes" id="UP001218895"/>
    </source>
</evidence>
<feature type="transmembrane region" description="Helical" evidence="11">
    <location>
        <begin position="104"/>
        <end position="124"/>
    </location>
</feature>
<sequence>MYQRRRTIAISAGLFIATIVVMVISIGVGESGISAKKVFDILTYPLSGFIPHLTQVPYWTGGEETIVLGIRLPRIILGALVGSCLALSGAALQSLFRNPMADPYILGISSGAALGALLVFVYGATAFFTIYSIPVMAFIFGLGTMFLVYNVARIGNLVPVNTLLLSGIAISALLSACNSFLMFSAGHNLNAIMFWTMGGLSGRGWDYVWIMLPFTILGIIIMMVLTRQLNAMMFGEESALYLGINVERLKKILLITTALITSAAVSVSGIIGFVGLIIPHIVRLVTGPDHRILIPVCIFAGALFIVIADMIARLIIAPSELPLGILTALCGAPFFLYLLRSRKGEL</sequence>
<dbReference type="InterPro" id="IPR037294">
    <property type="entry name" value="ABC_BtuC-like"/>
</dbReference>
<comment type="subunit">
    <text evidence="9">The complex is composed of two ATP-binding proteins (BtuD), two transmembrane proteins (BtuC) and a solute-binding protein (BtuF).</text>
</comment>
<protein>
    <recommendedName>
        <fullName evidence="10">Cobalamin import system permease protein BtuC</fullName>
    </recommendedName>
</protein>
<reference evidence="12" key="1">
    <citation type="submission" date="2022-01" db="EMBL/GenBank/DDBJ databases">
        <title>Complete genome of Methanomicrobium antiquum DSM 21220.</title>
        <authorList>
            <person name="Chen S.-C."/>
            <person name="You Y.-T."/>
            <person name="Zhou Y.-Z."/>
            <person name="Lai M.-C."/>
        </authorList>
    </citation>
    <scope>NUCLEOTIDE SEQUENCE</scope>
    <source>
        <strain evidence="12">DSM 21220</strain>
    </source>
</reference>
<organism evidence="12 13">
    <name type="scientific">Methanomicrobium antiquum</name>
    <dbReference type="NCBI Taxonomy" id="487686"/>
    <lineage>
        <taxon>Archaea</taxon>
        <taxon>Methanobacteriati</taxon>
        <taxon>Methanobacteriota</taxon>
        <taxon>Stenosarchaea group</taxon>
        <taxon>Methanomicrobia</taxon>
        <taxon>Methanomicrobiales</taxon>
        <taxon>Methanomicrobiaceae</taxon>
        <taxon>Methanomicrobium</taxon>
    </lineage>
</organism>
<dbReference type="SUPFAM" id="SSF81345">
    <property type="entry name" value="ABC transporter involved in vitamin B12 uptake, BtuC"/>
    <property type="match status" value="1"/>
</dbReference>
<evidence type="ECO:0000256" key="1">
    <source>
        <dbReference type="ARBA" id="ARBA00004651"/>
    </source>
</evidence>
<comment type="subcellular location">
    <subcellularLocation>
        <location evidence="1">Cell membrane</location>
        <topology evidence="1">Multi-pass membrane protein</topology>
    </subcellularLocation>
</comment>
<feature type="transmembrane region" description="Helical" evidence="11">
    <location>
        <begin position="163"/>
        <end position="187"/>
    </location>
</feature>
<dbReference type="PANTHER" id="PTHR30472">
    <property type="entry name" value="FERRIC ENTEROBACTIN TRANSPORT SYSTEM PERMEASE PROTEIN"/>
    <property type="match status" value="1"/>
</dbReference>
<comment type="function">
    <text evidence="8">Required for corrinoid utilization. Probably part of the ABC transporter complex BtuCDF involved in cobalamin (vitamin B12) import. Probably involved in the translocation of the substrate across the membrane.</text>
</comment>
<dbReference type="GO" id="GO:0033214">
    <property type="term" value="P:siderophore-iron import into cell"/>
    <property type="evidence" value="ECO:0007669"/>
    <property type="project" value="TreeGrafter"/>
</dbReference>
<dbReference type="KEGG" id="manq:L1994_02655"/>
<evidence type="ECO:0000256" key="5">
    <source>
        <dbReference type="ARBA" id="ARBA00022692"/>
    </source>
</evidence>
<accession>A0AAF0FPJ2</accession>
<keyword evidence="6 11" id="KW-1133">Transmembrane helix</keyword>
<dbReference type="FunFam" id="1.10.3470.10:FF:000001">
    <property type="entry name" value="Vitamin B12 ABC transporter permease BtuC"/>
    <property type="match status" value="1"/>
</dbReference>
<evidence type="ECO:0000256" key="10">
    <source>
        <dbReference type="ARBA" id="ARBA00071366"/>
    </source>
</evidence>
<dbReference type="AlphaFoldDB" id="A0AAF0FPJ2"/>
<dbReference type="Proteomes" id="UP001218895">
    <property type="component" value="Chromosome"/>
</dbReference>
<comment type="similarity">
    <text evidence="2">Belongs to the binding-protein-dependent transport system permease family. FecCD subfamily.</text>
</comment>
<name>A0AAF0FPJ2_9EURY</name>